<proteinExistence type="inferred from homology"/>
<keyword evidence="5" id="KW-1185">Reference proteome</keyword>
<evidence type="ECO:0000256" key="1">
    <source>
        <dbReference type="ARBA" id="ARBA00006484"/>
    </source>
</evidence>
<dbReference type="PANTHER" id="PTHR24321">
    <property type="entry name" value="DEHYDROGENASES, SHORT CHAIN"/>
    <property type="match status" value="1"/>
</dbReference>
<organism evidence="4 5">
    <name type="scientific">Rhodococcus maanshanensis</name>
    <dbReference type="NCBI Taxonomy" id="183556"/>
    <lineage>
        <taxon>Bacteria</taxon>
        <taxon>Bacillati</taxon>
        <taxon>Actinomycetota</taxon>
        <taxon>Actinomycetes</taxon>
        <taxon>Mycobacteriales</taxon>
        <taxon>Nocardiaceae</taxon>
        <taxon>Rhodococcus</taxon>
    </lineage>
</organism>
<dbReference type="Proteomes" id="UP000198677">
    <property type="component" value="Unassembled WGS sequence"/>
</dbReference>
<dbReference type="OrthoDB" id="5173603at2"/>
<name>A0A1H7UZP5_9NOCA</name>
<dbReference type="InterPro" id="IPR036291">
    <property type="entry name" value="NAD(P)-bd_dom_sf"/>
</dbReference>
<dbReference type="AlphaFoldDB" id="A0A1H7UZP5"/>
<dbReference type="InterPro" id="IPR023985">
    <property type="entry name" value="SDR_subfam_1"/>
</dbReference>
<evidence type="ECO:0000256" key="3">
    <source>
        <dbReference type="ARBA" id="ARBA00023027"/>
    </source>
</evidence>
<dbReference type="InterPro" id="IPR002347">
    <property type="entry name" value="SDR_fam"/>
</dbReference>
<dbReference type="EMBL" id="FOAW01000020">
    <property type="protein sequence ID" value="SEM02316.1"/>
    <property type="molecule type" value="Genomic_DNA"/>
</dbReference>
<dbReference type="SUPFAM" id="SSF51735">
    <property type="entry name" value="NAD(P)-binding Rossmann-fold domains"/>
    <property type="match status" value="1"/>
</dbReference>
<dbReference type="FunFam" id="3.40.50.720:FF:000084">
    <property type="entry name" value="Short-chain dehydrogenase reductase"/>
    <property type="match status" value="1"/>
</dbReference>
<dbReference type="PRINTS" id="PR00081">
    <property type="entry name" value="GDHRDH"/>
</dbReference>
<accession>A0A1H7UZP5</accession>
<dbReference type="Pfam" id="PF13561">
    <property type="entry name" value="adh_short_C2"/>
    <property type="match status" value="1"/>
</dbReference>
<dbReference type="RefSeq" id="WP_072753267.1">
    <property type="nucleotide sequence ID" value="NZ_FOAW01000020.1"/>
</dbReference>
<sequence length="271" mass="28834">MTSSRRFEGKVAFITGAARGQGRAEAVRFAEEGANIIAIDACTQFTSTPYPGATDDDLTETVRLVESTGQKIVARKVDVRDFEGLSAALGDGIAQLGRLDVVVANAGICSAALSWEVTHEQWQETVDVNLTGTFHTAKASIPHLIEQGTGGAMVFTSSMSGLKGTPFTSHYVATKHGITGLAKAMANELGEYDIRVNTVHPAGVDTGMDMSSMLPMLEKYATTLAPIYMNTLPHPITQPEDIASAVAWVCSDEARYITGAQIPVDLGNLNR</sequence>
<dbReference type="GO" id="GO:0016491">
    <property type="term" value="F:oxidoreductase activity"/>
    <property type="evidence" value="ECO:0007669"/>
    <property type="project" value="UniProtKB-KW"/>
</dbReference>
<gene>
    <name evidence="4" type="ORF">SAMN05444583_12011</name>
</gene>
<keyword evidence="3" id="KW-0520">NAD</keyword>
<dbReference type="PRINTS" id="PR00080">
    <property type="entry name" value="SDRFAMILY"/>
</dbReference>
<evidence type="ECO:0000313" key="5">
    <source>
        <dbReference type="Proteomes" id="UP000198677"/>
    </source>
</evidence>
<dbReference type="PANTHER" id="PTHR24321:SF8">
    <property type="entry name" value="ESTRADIOL 17-BETA-DEHYDROGENASE 8-RELATED"/>
    <property type="match status" value="1"/>
</dbReference>
<dbReference type="NCBIfam" id="TIGR03971">
    <property type="entry name" value="SDR_subfam_1"/>
    <property type="match status" value="1"/>
</dbReference>
<evidence type="ECO:0000256" key="2">
    <source>
        <dbReference type="ARBA" id="ARBA00023002"/>
    </source>
</evidence>
<dbReference type="NCBIfam" id="NF009467">
    <property type="entry name" value="PRK12826.1-3"/>
    <property type="match status" value="1"/>
</dbReference>
<dbReference type="CDD" id="cd05233">
    <property type="entry name" value="SDR_c"/>
    <property type="match status" value="1"/>
</dbReference>
<dbReference type="PROSITE" id="PS00061">
    <property type="entry name" value="ADH_SHORT"/>
    <property type="match status" value="1"/>
</dbReference>
<evidence type="ECO:0000313" key="4">
    <source>
        <dbReference type="EMBL" id="SEM02316.1"/>
    </source>
</evidence>
<comment type="similarity">
    <text evidence="1">Belongs to the short-chain dehydrogenases/reductases (SDR) family.</text>
</comment>
<dbReference type="Gene3D" id="3.40.50.720">
    <property type="entry name" value="NAD(P)-binding Rossmann-like Domain"/>
    <property type="match status" value="1"/>
</dbReference>
<dbReference type="InterPro" id="IPR020904">
    <property type="entry name" value="Sc_DH/Rdtase_CS"/>
</dbReference>
<keyword evidence="2" id="KW-0560">Oxidoreductase</keyword>
<protein>
    <submittedName>
        <fullName evidence="4">SDR family mycofactocin-dependent oxidoreductase</fullName>
    </submittedName>
</protein>
<reference evidence="5" key="1">
    <citation type="submission" date="2016-10" db="EMBL/GenBank/DDBJ databases">
        <authorList>
            <person name="Varghese N."/>
            <person name="Submissions S."/>
        </authorList>
    </citation>
    <scope>NUCLEOTIDE SEQUENCE [LARGE SCALE GENOMIC DNA]</scope>
    <source>
        <strain evidence="5">DSM 44675</strain>
    </source>
</reference>